<evidence type="ECO:0000313" key="13">
    <source>
        <dbReference type="Proteomes" id="UP001592581"/>
    </source>
</evidence>
<keyword evidence="9" id="KW-0472">Membrane</keyword>
<evidence type="ECO:0000256" key="5">
    <source>
        <dbReference type="ARBA" id="ARBA00022741"/>
    </source>
</evidence>
<keyword evidence="9" id="KW-0812">Transmembrane</keyword>
<sequence>MDQASMRFVLSERLMWLTGKGVVCCAFITYAFLLFWSAPVAQSRTYQGPFRFPTLTAPQMTAMALALALPVLLVQHRPVAGYGALLAETVLAAEVGARSWAIFAAAAVTVCYLAVVRPVKVCGVAAAALVAVWFLENVLIEPRSLDGNLWSTSAQMALYATCAFLVGYAIRKRRQYALSLRQQSAARAVMAERLRIARELHDMVAHSIGIIAVLAGAAGRVIETQPVEAREALGSIETTSRETLTGLQRMLGALRHAEPGTDVEAAPLVPAQCLDDVDQLAARAADAGVRVELAWRGERRQLPPEIDLSAFRIIQEAVTNVVRHSGTHACRVEVGFAADELSIEIVDNGHGLALARPGGGGFGLLGMRERVALLSGQFSAGPRPEGGFRVAARLPV</sequence>
<evidence type="ECO:0000256" key="4">
    <source>
        <dbReference type="ARBA" id="ARBA00022679"/>
    </source>
</evidence>
<dbReference type="Pfam" id="PF02518">
    <property type="entry name" value="HATPase_c"/>
    <property type="match status" value="1"/>
</dbReference>
<keyword evidence="8" id="KW-0902">Two-component regulatory system</keyword>
<dbReference type="CDD" id="cd16917">
    <property type="entry name" value="HATPase_UhpB-NarQ-NarX-like"/>
    <property type="match status" value="1"/>
</dbReference>
<keyword evidence="7" id="KW-0067">ATP-binding</keyword>
<evidence type="ECO:0000256" key="1">
    <source>
        <dbReference type="ARBA" id="ARBA00000085"/>
    </source>
</evidence>
<organism evidence="12 13">
    <name type="scientific">Streptacidiphilus jeojiensis</name>
    <dbReference type="NCBI Taxonomy" id="3229225"/>
    <lineage>
        <taxon>Bacteria</taxon>
        <taxon>Bacillati</taxon>
        <taxon>Actinomycetota</taxon>
        <taxon>Actinomycetes</taxon>
        <taxon>Kitasatosporales</taxon>
        <taxon>Streptomycetaceae</taxon>
        <taxon>Streptacidiphilus</taxon>
    </lineage>
</organism>
<evidence type="ECO:0000256" key="6">
    <source>
        <dbReference type="ARBA" id="ARBA00022777"/>
    </source>
</evidence>
<keyword evidence="3" id="KW-0597">Phosphoprotein</keyword>
<feature type="transmembrane region" description="Helical" evidence="9">
    <location>
        <begin position="122"/>
        <end position="140"/>
    </location>
</feature>
<evidence type="ECO:0000256" key="3">
    <source>
        <dbReference type="ARBA" id="ARBA00022553"/>
    </source>
</evidence>
<comment type="caution">
    <text evidence="12">The sequence shown here is derived from an EMBL/GenBank/DDBJ whole genome shotgun (WGS) entry which is preliminary data.</text>
</comment>
<name>A0ABV6XL27_9ACTN</name>
<dbReference type="Gene3D" id="1.20.5.1930">
    <property type="match status" value="1"/>
</dbReference>
<dbReference type="EMBL" id="JBEUKS010000003">
    <property type="protein sequence ID" value="MFC1438960.1"/>
    <property type="molecule type" value="Genomic_DNA"/>
</dbReference>
<reference evidence="12 13" key="1">
    <citation type="submission" date="2024-06" db="EMBL/GenBank/DDBJ databases">
        <authorList>
            <person name="Lee S.D."/>
        </authorList>
    </citation>
    <scope>NUCLEOTIDE SEQUENCE [LARGE SCALE GENOMIC DNA]</scope>
    <source>
        <strain evidence="12 13">N1-10</strain>
    </source>
</reference>
<protein>
    <recommendedName>
        <fullName evidence="2">histidine kinase</fullName>
        <ecNumber evidence="2">2.7.13.3</ecNumber>
    </recommendedName>
</protein>
<evidence type="ECO:0000313" key="12">
    <source>
        <dbReference type="EMBL" id="MFC1438960.1"/>
    </source>
</evidence>
<dbReference type="EC" id="2.7.13.3" evidence="2"/>
<feature type="domain" description="Signal transduction histidine kinase subgroup 3 dimerisation and phosphoacceptor" evidence="11">
    <location>
        <begin position="192"/>
        <end position="257"/>
    </location>
</feature>
<dbReference type="PANTHER" id="PTHR24421:SF10">
    <property type="entry name" value="NITRATE_NITRITE SENSOR PROTEIN NARQ"/>
    <property type="match status" value="1"/>
</dbReference>
<feature type="domain" description="Histidine kinase/HSP90-like ATPase" evidence="10">
    <location>
        <begin position="310"/>
        <end position="395"/>
    </location>
</feature>
<keyword evidence="6 12" id="KW-0418">Kinase</keyword>
<dbReference type="InterPro" id="IPR011712">
    <property type="entry name" value="Sig_transdc_His_kin_sub3_dim/P"/>
</dbReference>
<keyword evidence="9" id="KW-1133">Transmembrane helix</keyword>
<keyword evidence="13" id="KW-1185">Reference proteome</keyword>
<dbReference type="GO" id="GO:0016301">
    <property type="term" value="F:kinase activity"/>
    <property type="evidence" value="ECO:0007669"/>
    <property type="project" value="UniProtKB-KW"/>
</dbReference>
<dbReference type="SUPFAM" id="SSF55874">
    <property type="entry name" value="ATPase domain of HSP90 chaperone/DNA topoisomerase II/histidine kinase"/>
    <property type="match status" value="1"/>
</dbReference>
<dbReference type="Pfam" id="PF07730">
    <property type="entry name" value="HisKA_3"/>
    <property type="match status" value="1"/>
</dbReference>
<gene>
    <name evidence="12" type="ORF">ABUW04_11870</name>
</gene>
<proteinExistence type="predicted"/>
<dbReference type="RefSeq" id="WP_380564478.1">
    <property type="nucleotide sequence ID" value="NZ_JBEUKS010000003.1"/>
</dbReference>
<evidence type="ECO:0000256" key="8">
    <source>
        <dbReference type="ARBA" id="ARBA00023012"/>
    </source>
</evidence>
<dbReference type="InterPro" id="IPR003594">
    <property type="entry name" value="HATPase_dom"/>
</dbReference>
<evidence type="ECO:0000256" key="2">
    <source>
        <dbReference type="ARBA" id="ARBA00012438"/>
    </source>
</evidence>
<evidence type="ECO:0000256" key="9">
    <source>
        <dbReference type="SAM" id="Phobius"/>
    </source>
</evidence>
<keyword evidence="5" id="KW-0547">Nucleotide-binding</keyword>
<feature type="transmembrane region" description="Helical" evidence="9">
    <location>
        <begin position="14"/>
        <end position="36"/>
    </location>
</feature>
<comment type="catalytic activity">
    <reaction evidence="1">
        <text>ATP + protein L-histidine = ADP + protein N-phospho-L-histidine.</text>
        <dbReference type="EC" id="2.7.13.3"/>
    </reaction>
</comment>
<dbReference type="Proteomes" id="UP001592581">
    <property type="component" value="Unassembled WGS sequence"/>
</dbReference>
<evidence type="ECO:0000259" key="11">
    <source>
        <dbReference type="Pfam" id="PF07730"/>
    </source>
</evidence>
<dbReference type="InterPro" id="IPR036890">
    <property type="entry name" value="HATPase_C_sf"/>
</dbReference>
<dbReference type="InterPro" id="IPR050482">
    <property type="entry name" value="Sensor_HK_TwoCompSys"/>
</dbReference>
<feature type="transmembrane region" description="Helical" evidence="9">
    <location>
        <begin position="152"/>
        <end position="170"/>
    </location>
</feature>
<feature type="transmembrane region" description="Helical" evidence="9">
    <location>
        <begin position="57"/>
        <end position="75"/>
    </location>
</feature>
<keyword evidence="4" id="KW-0808">Transferase</keyword>
<evidence type="ECO:0000256" key="7">
    <source>
        <dbReference type="ARBA" id="ARBA00022840"/>
    </source>
</evidence>
<dbReference type="PANTHER" id="PTHR24421">
    <property type="entry name" value="NITRATE/NITRITE SENSOR PROTEIN NARX-RELATED"/>
    <property type="match status" value="1"/>
</dbReference>
<dbReference type="Gene3D" id="3.30.565.10">
    <property type="entry name" value="Histidine kinase-like ATPase, C-terminal domain"/>
    <property type="match status" value="1"/>
</dbReference>
<evidence type="ECO:0000259" key="10">
    <source>
        <dbReference type="Pfam" id="PF02518"/>
    </source>
</evidence>
<accession>A0ABV6XL27</accession>